<comment type="subcellular location">
    <subcellularLocation>
        <location evidence="1">Nucleus</location>
    </subcellularLocation>
</comment>
<evidence type="ECO:0000313" key="8">
    <source>
        <dbReference type="EMBL" id="KXN70224.1"/>
    </source>
</evidence>
<evidence type="ECO:0000256" key="5">
    <source>
        <dbReference type="ARBA" id="ARBA00023242"/>
    </source>
</evidence>
<dbReference type="Pfam" id="PF00320">
    <property type="entry name" value="GATA"/>
    <property type="match status" value="1"/>
</dbReference>
<evidence type="ECO:0000256" key="2">
    <source>
        <dbReference type="ARBA" id="ARBA00022723"/>
    </source>
</evidence>
<reference evidence="8 9" key="1">
    <citation type="journal article" date="2015" name="Genome Biol. Evol.">
        <title>Phylogenomic analyses indicate that early fungi evolved digesting cell walls of algal ancestors of land plants.</title>
        <authorList>
            <person name="Chang Y."/>
            <person name="Wang S."/>
            <person name="Sekimoto S."/>
            <person name="Aerts A.L."/>
            <person name="Choi C."/>
            <person name="Clum A."/>
            <person name="LaButti K.M."/>
            <person name="Lindquist E.A."/>
            <person name="Yee Ngan C."/>
            <person name="Ohm R.A."/>
            <person name="Salamov A.A."/>
            <person name="Grigoriev I.V."/>
            <person name="Spatafora J.W."/>
            <person name="Berbee M.L."/>
        </authorList>
    </citation>
    <scope>NUCLEOTIDE SEQUENCE [LARGE SCALE GENOMIC DNA]</scope>
    <source>
        <strain evidence="8 9">NRRL 28638</strain>
    </source>
</reference>
<accession>A0A137P5L7</accession>
<dbReference type="GO" id="GO:0000981">
    <property type="term" value="F:DNA-binding transcription factor activity, RNA polymerase II-specific"/>
    <property type="evidence" value="ECO:0007669"/>
    <property type="project" value="TreeGrafter"/>
</dbReference>
<dbReference type="GO" id="GO:0008270">
    <property type="term" value="F:zinc ion binding"/>
    <property type="evidence" value="ECO:0007669"/>
    <property type="project" value="UniProtKB-KW"/>
</dbReference>
<dbReference type="GO" id="GO:0045944">
    <property type="term" value="P:positive regulation of transcription by RNA polymerase II"/>
    <property type="evidence" value="ECO:0007669"/>
    <property type="project" value="TreeGrafter"/>
</dbReference>
<evidence type="ECO:0000256" key="3">
    <source>
        <dbReference type="ARBA" id="ARBA00022771"/>
    </source>
</evidence>
<dbReference type="InterPro" id="IPR039355">
    <property type="entry name" value="Transcription_factor_GATA"/>
</dbReference>
<name>A0A137P5L7_CONC2</name>
<evidence type="ECO:0000256" key="4">
    <source>
        <dbReference type="ARBA" id="ARBA00022833"/>
    </source>
</evidence>
<proteinExistence type="predicted"/>
<dbReference type="STRING" id="796925.A0A137P5L7"/>
<organism evidence="8 9">
    <name type="scientific">Conidiobolus coronatus (strain ATCC 28846 / CBS 209.66 / NRRL 28638)</name>
    <name type="common">Delacroixia coronata</name>
    <dbReference type="NCBI Taxonomy" id="796925"/>
    <lineage>
        <taxon>Eukaryota</taxon>
        <taxon>Fungi</taxon>
        <taxon>Fungi incertae sedis</taxon>
        <taxon>Zoopagomycota</taxon>
        <taxon>Entomophthoromycotina</taxon>
        <taxon>Entomophthoromycetes</taxon>
        <taxon>Entomophthorales</taxon>
        <taxon>Ancylistaceae</taxon>
        <taxon>Conidiobolus</taxon>
    </lineage>
</organism>
<keyword evidence="9" id="KW-1185">Reference proteome</keyword>
<dbReference type="GO" id="GO:0000122">
    <property type="term" value="P:negative regulation of transcription by RNA polymerase II"/>
    <property type="evidence" value="ECO:0007669"/>
    <property type="project" value="TreeGrafter"/>
</dbReference>
<dbReference type="InterPro" id="IPR013088">
    <property type="entry name" value="Znf_NHR/GATA"/>
</dbReference>
<keyword evidence="2" id="KW-0479">Metal-binding</keyword>
<dbReference type="SMART" id="SM00401">
    <property type="entry name" value="ZnF_GATA"/>
    <property type="match status" value="1"/>
</dbReference>
<dbReference type="CDD" id="cd00202">
    <property type="entry name" value="ZnF_GATA"/>
    <property type="match status" value="1"/>
</dbReference>
<dbReference type="PROSITE" id="PS50114">
    <property type="entry name" value="GATA_ZN_FINGER_2"/>
    <property type="match status" value="1"/>
</dbReference>
<evidence type="ECO:0000313" key="9">
    <source>
        <dbReference type="Proteomes" id="UP000070444"/>
    </source>
</evidence>
<gene>
    <name evidence="8" type="ORF">CONCODRAFT_70863</name>
</gene>
<dbReference type="GO" id="GO:0005634">
    <property type="term" value="C:nucleus"/>
    <property type="evidence" value="ECO:0007669"/>
    <property type="project" value="UniProtKB-SubCell"/>
</dbReference>
<evidence type="ECO:0000256" key="6">
    <source>
        <dbReference type="PROSITE-ProRule" id="PRU00094"/>
    </source>
</evidence>
<dbReference type="PANTHER" id="PTHR10071">
    <property type="entry name" value="TRANSCRIPTION FACTOR GATA FAMILY MEMBER"/>
    <property type="match status" value="1"/>
</dbReference>
<dbReference type="PANTHER" id="PTHR10071:SF281">
    <property type="entry name" value="BOX A-BINDING FACTOR-RELATED"/>
    <property type="match status" value="1"/>
</dbReference>
<protein>
    <recommendedName>
        <fullName evidence="7">GATA-type domain-containing protein</fullName>
    </recommendedName>
</protein>
<keyword evidence="4" id="KW-0862">Zinc</keyword>
<keyword evidence="3 6" id="KW-0863">Zinc-finger</keyword>
<evidence type="ECO:0000256" key="1">
    <source>
        <dbReference type="ARBA" id="ARBA00004123"/>
    </source>
</evidence>
<dbReference type="GO" id="GO:0000978">
    <property type="term" value="F:RNA polymerase II cis-regulatory region sequence-specific DNA binding"/>
    <property type="evidence" value="ECO:0007669"/>
    <property type="project" value="TreeGrafter"/>
</dbReference>
<keyword evidence="5" id="KW-0539">Nucleus</keyword>
<dbReference type="AlphaFoldDB" id="A0A137P5L7"/>
<evidence type="ECO:0000259" key="7">
    <source>
        <dbReference type="PROSITE" id="PS50114"/>
    </source>
</evidence>
<feature type="domain" description="GATA-type" evidence="7">
    <location>
        <begin position="165"/>
        <end position="220"/>
    </location>
</feature>
<dbReference type="Gene3D" id="3.30.50.10">
    <property type="entry name" value="Erythroid Transcription Factor GATA-1, subunit A"/>
    <property type="match status" value="1"/>
</dbReference>
<dbReference type="InterPro" id="IPR000679">
    <property type="entry name" value="Znf_GATA"/>
</dbReference>
<sequence>MKNTESIDNYADNQLLTLCDSSNIFNAGNSLISNQIPADYYSNPSTEGLCLYLDEINLGSSHPFNIGNEDIFANTYAAISTYYLHNQQNTQYPAEEYNSINSAIYNPWCNMVIPTYTHPFAGGAAQYLTPPLEQAINHAYIPGYNNSQERRKRRKSRVDKDASLSLKNKICANCTTTVAPTWRRDKSRLILLCNACGLYEKLHDGHRQTIIENGVIKLARKQDNNKKKKNTFKRSSIKCKLCNEIFTKNINSGDISIQLCDKCSTTDG</sequence>
<dbReference type="EMBL" id="KQ964509">
    <property type="protein sequence ID" value="KXN70224.1"/>
    <property type="molecule type" value="Genomic_DNA"/>
</dbReference>
<dbReference type="OrthoDB" id="515401at2759"/>
<dbReference type="Proteomes" id="UP000070444">
    <property type="component" value="Unassembled WGS sequence"/>
</dbReference>
<dbReference type="SUPFAM" id="SSF57716">
    <property type="entry name" value="Glucocorticoid receptor-like (DNA-binding domain)"/>
    <property type="match status" value="1"/>
</dbReference>